<dbReference type="Gene3D" id="3.60.20.40">
    <property type="match status" value="1"/>
</dbReference>
<dbReference type="InterPro" id="IPR043137">
    <property type="entry name" value="GGT_ssub_C"/>
</dbReference>
<dbReference type="PRINTS" id="PR01210">
    <property type="entry name" value="GGTRANSPTASE"/>
</dbReference>
<dbReference type="SUPFAM" id="SSF56235">
    <property type="entry name" value="N-terminal nucleophile aminohydrolases (Ntn hydrolases)"/>
    <property type="match status" value="1"/>
</dbReference>
<name>C5WDF4_9ENTR</name>
<protein>
    <submittedName>
        <fullName evidence="1">Gamma-glutamyltranspeptidase periplasmic</fullName>
    </submittedName>
</protein>
<dbReference type="MEROPS" id="T03.025"/>
<dbReference type="Proteomes" id="UP000061704">
    <property type="component" value="Chromosome"/>
</dbReference>
<dbReference type="Gene3D" id="1.10.246.130">
    <property type="match status" value="1"/>
</dbReference>
<dbReference type="KEGG" id="icp:ICMP_513"/>
<dbReference type="InterPro" id="IPR043138">
    <property type="entry name" value="GGT_lsub"/>
</dbReference>
<gene>
    <name evidence="1" type="primary">ggt</name>
    <name evidence="1" type="ORF">ICMP_513</name>
</gene>
<dbReference type="HOGENOM" id="CLU_014813_3_0_6"/>
<reference evidence="1 2" key="1">
    <citation type="journal article" date="2011" name="Genome Biol. Evol.">
        <title>Reductive evolution of bacterial genome in insect gut environment.</title>
        <authorList>
            <person name="Nikoh N."/>
            <person name="Hosokawa T."/>
            <person name="Ohshima K."/>
            <person name="Hattori M."/>
            <person name="Fukatsu T."/>
        </authorList>
    </citation>
    <scope>NUCLEOTIDE SEQUENCE [LARGE SCALE GENOMIC DNA]</scope>
    <source>
        <strain evidence="1 2">Mpkobe</strain>
    </source>
</reference>
<organism evidence="1 2">
    <name type="scientific">Candidatus Ishikawaella capsulata Mpkobe</name>
    <dbReference type="NCBI Taxonomy" id="476281"/>
    <lineage>
        <taxon>Bacteria</taxon>
        <taxon>Pseudomonadati</taxon>
        <taxon>Pseudomonadota</taxon>
        <taxon>Gammaproteobacteria</taxon>
        <taxon>Enterobacterales</taxon>
        <taxon>Enterobacteriaceae</taxon>
        <taxon>Candidatus Ishikawella</taxon>
    </lineage>
</organism>
<dbReference type="AlphaFoldDB" id="C5WDF4"/>
<sequence length="556" mass="61057">MIVIIKIDFIKIQVLFILIYKKYEHIMIYSNIAPSSMVVTPHHLATESALAILREGGNAIEAMISAAATISVVYPHMSGLGGDGFWLILLPTDCKPIAIDASGASGSLACINYYHGNSHIPYRGNKSAITVAGTVSGWIEALQISKEIVHKKSIPLSRLLRDAIQYATDGIPVTVSQVSAIKSKLHELVSLPGFAATFIPDGNIPCPGDRFIQKDLANTLKQLAEEGLDSFYRGNFSQKLIKNIKKIGIPLTIQDLQTHYARCSDPLHLKHSQGDIWNMAPPTQGIVSLAILSIIDNLDMVHANEIQTIHRIVEATKEAFAVRDKYIIDNQYMTENLQKLLLSNYMKNIAKKISDQFATSVNTMCKSGDTVWMGIIDKTGMAISFIQSIYHEFGSGVVIPETGIIWHNRGASFNLRHNNLLTLAPRKKPFHTLNPALACLKDGRVLVYGSMGGDGQPQTQAAIFNRYVIQKMSLQEAISAPRWLIGRHWGKSSNTLKLEGRFTTGTIDILRKLGHSIEILPNFSELVGHAGAIVRHVNGMIEGAYDPRSNGSAAGF</sequence>
<evidence type="ECO:0000313" key="1">
    <source>
        <dbReference type="EMBL" id="BAH83360.1"/>
    </source>
</evidence>
<accession>C5WDF4</accession>
<dbReference type="EMBL" id="AP010872">
    <property type="protein sequence ID" value="BAH83360.1"/>
    <property type="molecule type" value="Genomic_DNA"/>
</dbReference>
<dbReference type="STRING" id="476281.ICMP_513"/>
<dbReference type="PANTHER" id="PTHR43881">
    <property type="entry name" value="GAMMA-GLUTAMYLTRANSPEPTIDASE (AFU_ORTHOLOGUE AFUA_4G13580)"/>
    <property type="match status" value="1"/>
</dbReference>
<dbReference type="InterPro" id="IPR029055">
    <property type="entry name" value="Ntn_hydrolases_N"/>
</dbReference>
<dbReference type="PANTHER" id="PTHR43881:SF5">
    <property type="entry name" value="GAMMA-GLUTAMYLTRANSPEPTIDASE"/>
    <property type="match status" value="1"/>
</dbReference>
<dbReference type="InterPro" id="IPR052896">
    <property type="entry name" value="GGT-like_enzyme"/>
</dbReference>
<keyword evidence="2" id="KW-1185">Reference proteome</keyword>
<evidence type="ECO:0000313" key="2">
    <source>
        <dbReference type="Proteomes" id="UP000061704"/>
    </source>
</evidence>
<dbReference type="Pfam" id="PF01019">
    <property type="entry name" value="G_glu_transpept"/>
    <property type="match status" value="1"/>
</dbReference>
<proteinExistence type="predicted"/>